<evidence type="ECO:0000256" key="1">
    <source>
        <dbReference type="ARBA" id="ARBA00005201"/>
    </source>
</evidence>
<evidence type="ECO:0000256" key="3">
    <source>
        <dbReference type="ARBA" id="ARBA00022630"/>
    </source>
</evidence>
<dbReference type="InterPro" id="IPR023468">
    <property type="entry name" value="Riboflavin_kinase"/>
</dbReference>
<dbReference type="Proteomes" id="UP001295684">
    <property type="component" value="Unassembled WGS sequence"/>
</dbReference>
<name>A0AAD1XCP3_EUPCR</name>
<dbReference type="Gene3D" id="2.40.30.30">
    <property type="entry name" value="Riboflavin kinase-like"/>
    <property type="match status" value="1"/>
</dbReference>
<dbReference type="EMBL" id="CAMPGE010012639">
    <property type="protein sequence ID" value="CAI2371409.1"/>
    <property type="molecule type" value="Genomic_DNA"/>
</dbReference>
<evidence type="ECO:0000313" key="9">
    <source>
        <dbReference type="EMBL" id="CAI2371409.1"/>
    </source>
</evidence>
<dbReference type="EC" id="2.7.1.26" evidence="2"/>
<reference evidence="9" key="1">
    <citation type="submission" date="2023-07" db="EMBL/GenBank/DDBJ databases">
        <authorList>
            <consortium name="AG Swart"/>
            <person name="Singh M."/>
            <person name="Singh A."/>
            <person name="Seah K."/>
            <person name="Emmerich C."/>
        </authorList>
    </citation>
    <scope>NUCLEOTIDE SEQUENCE</scope>
    <source>
        <strain evidence="9">DP1</strain>
    </source>
</reference>
<dbReference type="AlphaFoldDB" id="A0AAD1XCP3"/>
<evidence type="ECO:0000259" key="8">
    <source>
        <dbReference type="SMART" id="SM00904"/>
    </source>
</evidence>
<evidence type="ECO:0000256" key="4">
    <source>
        <dbReference type="ARBA" id="ARBA00022643"/>
    </source>
</evidence>
<sequence>MESQTYNQITSFYIELELVLDIYSLVFCCIRFHLETKFKQEISNKEIASLYGKSIKEGAKEILSNTFTQLDLGEEVSLESEVEEVYTNFLAYSKSLKPTVPSIHILKELKRVSDAKIVMFSYLEEEILSKVVDSKFDELTTDVKNVDEVFTQTEESQMSDKTMVIYGSQIHSTKFQNLETERKVNTIHVSQPKQDNIDEIESFKNIECIPFENYGLTKLAPCYEGSLLRVELNRKIDTPELPFWKGAIPIDSILLQGMVVNGFKRGSKELGVPTANLDLSSENMSKISHLLPGVYSGTVEFITYETNKDELLEKFGENFASVKLRTAISIGWNPSYDNSHRTIEAYILEEFDNDFYGESLKINLTHYIRAESNYSSLDHLIMAIHNDIETTKHIVSIE</sequence>
<proteinExistence type="predicted"/>
<keyword evidence="10" id="KW-1185">Reference proteome</keyword>
<dbReference type="PANTHER" id="PTHR22749:SF6">
    <property type="entry name" value="RIBOFLAVIN KINASE"/>
    <property type="match status" value="1"/>
</dbReference>
<comment type="caution">
    <text evidence="9">The sequence shown here is derived from an EMBL/GenBank/DDBJ whole genome shotgun (WGS) entry which is preliminary data.</text>
</comment>
<dbReference type="GO" id="GO:0009231">
    <property type="term" value="P:riboflavin biosynthetic process"/>
    <property type="evidence" value="ECO:0007669"/>
    <property type="project" value="InterPro"/>
</dbReference>
<accession>A0AAD1XCP3</accession>
<dbReference type="PANTHER" id="PTHR22749">
    <property type="entry name" value="RIBOFLAVIN KINASE/FMN ADENYLYLTRANSFERASE"/>
    <property type="match status" value="1"/>
</dbReference>
<dbReference type="InterPro" id="IPR015865">
    <property type="entry name" value="Riboflavin_kinase_bac/euk"/>
</dbReference>
<dbReference type="SMART" id="SM00904">
    <property type="entry name" value="Flavokinase"/>
    <property type="match status" value="1"/>
</dbReference>
<dbReference type="GO" id="GO:0009398">
    <property type="term" value="P:FMN biosynthetic process"/>
    <property type="evidence" value="ECO:0007669"/>
    <property type="project" value="TreeGrafter"/>
</dbReference>
<keyword evidence="3" id="KW-0285">Flavoprotein</keyword>
<evidence type="ECO:0000256" key="7">
    <source>
        <dbReference type="ARBA" id="ARBA00022840"/>
    </source>
</evidence>
<keyword evidence="5" id="KW-0808">Transferase</keyword>
<evidence type="ECO:0000313" key="10">
    <source>
        <dbReference type="Proteomes" id="UP001295684"/>
    </source>
</evidence>
<evidence type="ECO:0000256" key="2">
    <source>
        <dbReference type="ARBA" id="ARBA00012105"/>
    </source>
</evidence>
<dbReference type="GO" id="GO:0005524">
    <property type="term" value="F:ATP binding"/>
    <property type="evidence" value="ECO:0007669"/>
    <property type="project" value="UniProtKB-KW"/>
</dbReference>
<keyword evidence="6" id="KW-0547">Nucleotide-binding</keyword>
<evidence type="ECO:0000256" key="5">
    <source>
        <dbReference type="ARBA" id="ARBA00022679"/>
    </source>
</evidence>
<feature type="domain" description="Riboflavin kinase" evidence="8">
    <location>
        <begin position="253"/>
        <end position="396"/>
    </location>
</feature>
<gene>
    <name evidence="9" type="ORF">ECRASSUSDP1_LOCUS12731</name>
</gene>
<comment type="pathway">
    <text evidence="1">Cofactor biosynthesis; FMN biosynthesis; FMN from riboflavin (ATP route): step 1/1.</text>
</comment>
<keyword evidence="4" id="KW-0288">FMN</keyword>
<dbReference type="InterPro" id="IPR023465">
    <property type="entry name" value="Riboflavin_kinase_dom_sf"/>
</dbReference>
<protein>
    <recommendedName>
        <fullName evidence="2">riboflavin kinase</fullName>
        <ecNumber evidence="2">2.7.1.26</ecNumber>
    </recommendedName>
</protein>
<keyword evidence="7" id="KW-0067">ATP-binding</keyword>
<dbReference type="GO" id="GO:0008531">
    <property type="term" value="F:riboflavin kinase activity"/>
    <property type="evidence" value="ECO:0007669"/>
    <property type="project" value="UniProtKB-EC"/>
</dbReference>
<dbReference type="SUPFAM" id="SSF82114">
    <property type="entry name" value="Riboflavin kinase-like"/>
    <property type="match status" value="1"/>
</dbReference>
<organism evidence="9 10">
    <name type="scientific">Euplotes crassus</name>
    <dbReference type="NCBI Taxonomy" id="5936"/>
    <lineage>
        <taxon>Eukaryota</taxon>
        <taxon>Sar</taxon>
        <taxon>Alveolata</taxon>
        <taxon>Ciliophora</taxon>
        <taxon>Intramacronucleata</taxon>
        <taxon>Spirotrichea</taxon>
        <taxon>Hypotrichia</taxon>
        <taxon>Euplotida</taxon>
        <taxon>Euplotidae</taxon>
        <taxon>Moneuplotes</taxon>
    </lineage>
</organism>
<evidence type="ECO:0000256" key="6">
    <source>
        <dbReference type="ARBA" id="ARBA00022741"/>
    </source>
</evidence>
<dbReference type="Pfam" id="PF01687">
    <property type="entry name" value="Flavokinase"/>
    <property type="match status" value="1"/>
</dbReference>